<evidence type="ECO:0000313" key="1">
    <source>
        <dbReference type="EMBL" id="QHU21821.1"/>
    </source>
</evidence>
<dbReference type="AlphaFoldDB" id="A0A6C0KX40"/>
<reference evidence="1" key="1">
    <citation type="journal article" date="2020" name="Nature">
        <title>Giant virus diversity and host interactions through global metagenomics.</title>
        <authorList>
            <person name="Schulz F."/>
            <person name="Roux S."/>
            <person name="Paez-Espino D."/>
            <person name="Jungbluth S."/>
            <person name="Walsh D.A."/>
            <person name="Denef V.J."/>
            <person name="McMahon K.D."/>
            <person name="Konstantinidis K.T."/>
            <person name="Eloe-Fadrosh E.A."/>
            <person name="Kyrpides N.C."/>
            <person name="Woyke T."/>
        </authorList>
    </citation>
    <scope>NUCLEOTIDE SEQUENCE</scope>
    <source>
        <strain evidence="1">GVMAG-S-3300013286-35</strain>
    </source>
</reference>
<protein>
    <submittedName>
        <fullName evidence="1">Uncharacterized protein</fullName>
    </submittedName>
</protein>
<dbReference type="EMBL" id="MN740992">
    <property type="protein sequence ID" value="QHU21821.1"/>
    <property type="molecule type" value="Genomic_DNA"/>
</dbReference>
<name>A0A6C0KX40_9ZZZZ</name>
<sequence>MGLSISQPAFIQINDKRLSKKEFLRLKTFRDVLKVAGHEKVDDNATLRLIYPKHRVFVQPHEPFVIAEGLQYEEHSIYIRKMYGRNS</sequence>
<organism evidence="1">
    <name type="scientific">viral metagenome</name>
    <dbReference type="NCBI Taxonomy" id="1070528"/>
    <lineage>
        <taxon>unclassified sequences</taxon>
        <taxon>metagenomes</taxon>
        <taxon>organismal metagenomes</taxon>
    </lineage>
</organism>
<accession>A0A6C0KX40</accession>
<proteinExistence type="predicted"/>